<dbReference type="AlphaFoldDB" id="A0A0M3QYV1"/>
<dbReference type="PANTHER" id="PTHR19143:SF327">
    <property type="entry name" value="FI21813P1-RELATED"/>
    <property type="match status" value="1"/>
</dbReference>
<feature type="domain" description="Fibrinogen C-terminal" evidence="3">
    <location>
        <begin position="108"/>
        <end position="325"/>
    </location>
</feature>
<keyword evidence="2" id="KW-0732">Signal</keyword>
<dbReference type="InterPro" id="IPR036056">
    <property type="entry name" value="Fibrinogen-like_C"/>
</dbReference>
<dbReference type="SMR" id="A0A0M3QYV1"/>
<evidence type="ECO:0000256" key="2">
    <source>
        <dbReference type="SAM" id="SignalP"/>
    </source>
</evidence>
<proteinExistence type="predicted"/>
<keyword evidence="5" id="KW-1185">Reference proteome</keyword>
<feature type="coiled-coil region" evidence="1">
    <location>
        <begin position="51"/>
        <end position="78"/>
    </location>
</feature>
<reference evidence="4 5" key="1">
    <citation type="submission" date="2015-08" db="EMBL/GenBank/DDBJ databases">
        <title>Ancestral chromatin configuration constrains chromatin evolution on differentiating sex chromosomes in Drosophila.</title>
        <authorList>
            <person name="Zhou Q."/>
            <person name="Bachtrog D."/>
        </authorList>
    </citation>
    <scope>NUCLEOTIDE SEQUENCE [LARGE SCALE GENOMIC DNA]</scope>
    <source>
        <tissue evidence="4">Whole larvae</tissue>
    </source>
</reference>
<dbReference type="SUPFAM" id="SSF56496">
    <property type="entry name" value="Fibrinogen C-terminal domain-like"/>
    <property type="match status" value="1"/>
</dbReference>
<dbReference type="NCBIfam" id="NF040941">
    <property type="entry name" value="GGGWT_bact"/>
    <property type="match status" value="1"/>
</dbReference>
<feature type="signal peptide" evidence="2">
    <location>
        <begin position="1"/>
        <end position="19"/>
    </location>
</feature>
<dbReference type="CDD" id="cd00087">
    <property type="entry name" value="FReD"/>
    <property type="match status" value="1"/>
</dbReference>
<organism evidence="4 5">
    <name type="scientific">Drosophila busckii</name>
    <name type="common">Fruit fly</name>
    <dbReference type="NCBI Taxonomy" id="30019"/>
    <lineage>
        <taxon>Eukaryota</taxon>
        <taxon>Metazoa</taxon>
        <taxon>Ecdysozoa</taxon>
        <taxon>Arthropoda</taxon>
        <taxon>Hexapoda</taxon>
        <taxon>Insecta</taxon>
        <taxon>Pterygota</taxon>
        <taxon>Neoptera</taxon>
        <taxon>Endopterygota</taxon>
        <taxon>Diptera</taxon>
        <taxon>Brachycera</taxon>
        <taxon>Muscomorpha</taxon>
        <taxon>Ephydroidea</taxon>
        <taxon>Drosophilidae</taxon>
        <taxon>Drosophila</taxon>
    </lineage>
</organism>
<dbReference type="EMBL" id="CP012528">
    <property type="protein sequence ID" value="ALC48323.1"/>
    <property type="molecule type" value="Genomic_DNA"/>
</dbReference>
<evidence type="ECO:0000313" key="5">
    <source>
        <dbReference type="Proteomes" id="UP000494163"/>
    </source>
</evidence>
<dbReference type="Pfam" id="PF00147">
    <property type="entry name" value="Fibrinogen_C"/>
    <property type="match status" value="1"/>
</dbReference>
<dbReference type="OMA" id="CLTTTHN"/>
<sequence>MSQMLQLDALVTMLACLSTTHIEPAGQLLPADNATTSSCTLDTLSGFNTRIQLLSTEIAAAKKMLGSLQEQLVDLQRDQKTTAPVSFGSRINLDLLPAPALGAAAAAPVAYSTPQSCVKQQHGVVRIRPRNNAEPFFVFCDQKTRGGGWTVVANRYDGTEDFNRKWVDYKIGFGPLTLEFFIGLEKLHQLSNSEDCELLVQLENRKQEQRYALYDHFSIGGEAEQYRLNVLGKYQGDASDALRQHTGKKFSTQDRDNDESKSNCATSQSAAFWYGNACNQSNPFGLYQRLLERDVDGYKGILWRGFLDGPKGSLKRMRLLLRPRASS</sequence>
<keyword evidence="1" id="KW-0175">Coiled coil</keyword>
<dbReference type="FunFam" id="3.90.215.10:FF:000010">
    <property type="entry name" value="Uncharacterized protein, isoform B"/>
    <property type="match status" value="1"/>
</dbReference>
<dbReference type="GO" id="GO:0005615">
    <property type="term" value="C:extracellular space"/>
    <property type="evidence" value="ECO:0007669"/>
    <property type="project" value="TreeGrafter"/>
</dbReference>
<dbReference type="Gene3D" id="3.90.215.10">
    <property type="entry name" value="Gamma Fibrinogen, chain A, domain 1"/>
    <property type="match status" value="1"/>
</dbReference>
<dbReference type="SMART" id="SM00186">
    <property type="entry name" value="FBG"/>
    <property type="match status" value="1"/>
</dbReference>
<dbReference type="PROSITE" id="PS51406">
    <property type="entry name" value="FIBRINOGEN_C_2"/>
    <property type="match status" value="1"/>
</dbReference>
<protein>
    <submittedName>
        <fullName evidence="4">CG1889</fullName>
    </submittedName>
</protein>
<gene>
    <name evidence="4" type="ORF">Dbus_chrXg179</name>
</gene>
<dbReference type="InterPro" id="IPR014716">
    <property type="entry name" value="Fibrinogen_a/b/g_C_1"/>
</dbReference>
<evidence type="ECO:0000313" key="4">
    <source>
        <dbReference type="EMBL" id="ALC48323.1"/>
    </source>
</evidence>
<evidence type="ECO:0000259" key="3">
    <source>
        <dbReference type="PROSITE" id="PS51406"/>
    </source>
</evidence>
<dbReference type="OrthoDB" id="6145874at2759"/>
<dbReference type="Proteomes" id="UP000494163">
    <property type="component" value="Chromosome X"/>
</dbReference>
<name>A0A0M3QYV1_DROBS</name>
<accession>A0A0M3QYV1</accession>
<feature type="chain" id="PRO_5005788137" evidence="2">
    <location>
        <begin position="20"/>
        <end position="327"/>
    </location>
</feature>
<dbReference type="InterPro" id="IPR002181">
    <property type="entry name" value="Fibrinogen_a/b/g_C_dom"/>
</dbReference>
<dbReference type="PANTHER" id="PTHR19143">
    <property type="entry name" value="FIBRINOGEN/TENASCIN/ANGIOPOEITIN"/>
    <property type="match status" value="1"/>
</dbReference>
<dbReference type="InterPro" id="IPR050373">
    <property type="entry name" value="Fibrinogen_C-term_domain"/>
</dbReference>
<evidence type="ECO:0000256" key="1">
    <source>
        <dbReference type="SAM" id="Coils"/>
    </source>
</evidence>